<gene>
    <name evidence="7" type="ORF">SARC_10987</name>
</gene>
<dbReference type="Proteomes" id="UP000054560">
    <property type="component" value="Unassembled WGS sequence"/>
</dbReference>
<dbReference type="PROSITE" id="PS00467">
    <property type="entry name" value="RIBOSOMAL_L2"/>
    <property type="match status" value="1"/>
</dbReference>
<accession>A0A0L0FID6</accession>
<dbReference type="Gene3D" id="4.10.950.10">
    <property type="entry name" value="Ribosomal protein L2, domain 3"/>
    <property type="match status" value="1"/>
</dbReference>
<evidence type="ECO:0000256" key="3">
    <source>
        <dbReference type="ARBA" id="ARBA00023274"/>
    </source>
</evidence>
<feature type="region of interest" description="Disordered" evidence="4">
    <location>
        <begin position="1"/>
        <end position="42"/>
    </location>
</feature>
<evidence type="ECO:0000256" key="1">
    <source>
        <dbReference type="ARBA" id="ARBA00005636"/>
    </source>
</evidence>
<dbReference type="InterPro" id="IPR012340">
    <property type="entry name" value="NA-bd_OB-fold"/>
</dbReference>
<dbReference type="EMBL" id="KQ243070">
    <property type="protein sequence ID" value="KNC76515.1"/>
    <property type="molecule type" value="Genomic_DNA"/>
</dbReference>
<feature type="compositionally biased region" description="Acidic residues" evidence="4">
    <location>
        <begin position="133"/>
        <end position="152"/>
    </location>
</feature>
<evidence type="ECO:0000313" key="8">
    <source>
        <dbReference type="Proteomes" id="UP000054560"/>
    </source>
</evidence>
<organism evidence="7 8">
    <name type="scientific">Sphaeroforma arctica JP610</name>
    <dbReference type="NCBI Taxonomy" id="667725"/>
    <lineage>
        <taxon>Eukaryota</taxon>
        <taxon>Ichthyosporea</taxon>
        <taxon>Ichthyophonida</taxon>
        <taxon>Sphaeroforma</taxon>
    </lineage>
</organism>
<dbReference type="GeneID" id="25911491"/>
<comment type="similarity">
    <text evidence="1">Belongs to the universal ribosomal protein uL2 family.</text>
</comment>
<dbReference type="eggNOG" id="KOG0438">
    <property type="taxonomic scope" value="Eukaryota"/>
</dbReference>
<dbReference type="RefSeq" id="XP_014150417.1">
    <property type="nucleotide sequence ID" value="XM_014294942.1"/>
</dbReference>
<sequence length="372" mass="40595">MITLDKSGLSKDGPFRPLTYGQAASGGRSSQTGRITVRHRQGRAQRTLVRTVDFIRSARLDIPATIVRVEHDPSRTGLLALVKYAKEKPVSTTVRADGTDMDGLPPGFWGHLYDPDELVDDVLNDVTQKLTSEEEETPEDLTDSVDPEAEAVDETPATAVIAKGRAAIAIGRAKSEAKMYKDYAYILCPQGVAPGMKLVSSRSTSVPVLPGNACLIKYMRAGSVIHNVELKPGRGGQLIRSAGSWGTILGKDEEKGFAVVRITSKTQMRVRLDCMATYGKVSNPEHHNEAIGSAGRNRRLGRRPKVRGIAMNPCDHPHGGKGTGKVNDMTRWGKRGKGWKTVRNLKRKKGGIHGNIIWRHIANKKQAGQVKQ</sequence>
<keyword evidence="8" id="KW-1185">Reference proteome</keyword>
<dbReference type="STRING" id="667725.A0A0L0FID6"/>
<dbReference type="InterPro" id="IPR014726">
    <property type="entry name" value="Ribosomal_uL2_dom3"/>
</dbReference>
<evidence type="ECO:0000313" key="7">
    <source>
        <dbReference type="EMBL" id="KNC76515.1"/>
    </source>
</evidence>
<dbReference type="GO" id="GO:0003735">
    <property type="term" value="F:structural constituent of ribosome"/>
    <property type="evidence" value="ECO:0007669"/>
    <property type="project" value="InterPro"/>
</dbReference>
<dbReference type="GO" id="GO:0032543">
    <property type="term" value="P:mitochondrial translation"/>
    <property type="evidence" value="ECO:0007669"/>
    <property type="project" value="TreeGrafter"/>
</dbReference>
<keyword evidence="2" id="KW-0689">Ribosomal protein</keyword>
<feature type="region of interest" description="Disordered" evidence="4">
    <location>
        <begin position="130"/>
        <end position="152"/>
    </location>
</feature>
<proteinExistence type="inferred from homology"/>
<dbReference type="InterPro" id="IPR008991">
    <property type="entry name" value="Translation_prot_SH3-like_sf"/>
</dbReference>
<dbReference type="PANTHER" id="PTHR13691">
    <property type="entry name" value="RIBOSOMAL PROTEIN L2"/>
    <property type="match status" value="1"/>
</dbReference>
<dbReference type="InterPro" id="IPR002171">
    <property type="entry name" value="Ribosomal_uL2"/>
</dbReference>
<protein>
    <submittedName>
        <fullName evidence="7">Uncharacterized protein</fullName>
    </submittedName>
</protein>
<dbReference type="InterPro" id="IPR014722">
    <property type="entry name" value="Rib_uL2_dom2"/>
</dbReference>
<name>A0A0L0FID6_9EUKA</name>
<dbReference type="OrthoDB" id="10267824at2759"/>
<dbReference type="Pfam" id="PF03947">
    <property type="entry name" value="Ribosomal_L2_C"/>
    <property type="match status" value="1"/>
</dbReference>
<dbReference type="InterPro" id="IPR022666">
    <property type="entry name" value="Ribosomal_uL2_RNA-bd_dom"/>
</dbReference>
<dbReference type="SMART" id="SM01383">
    <property type="entry name" value="Ribosomal_L2"/>
    <property type="match status" value="1"/>
</dbReference>
<dbReference type="Pfam" id="PF00181">
    <property type="entry name" value="Ribosomal_L2_N"/>
    <property type="match status" value="1"/>
</dbReference>
<reference evidence="7 8" key="1">
    <citation type="submission" date="2011-02" db="EMBL/GenBank/DDBJ databases">
        <title>The Genome Sequence of Sphaeroforma arctica JP610.</title>
        <authorList>
            <consortium name="The Broad Institute Genome Sequencing Platform"/>
            <person name="Russ C."/>
            <person name="Cuomo C."/>
            <person name="Young S.K."/>
            <person name="Zeng Q."/>
            <person name="Gargeya S."/>
            <person name="Alvarado L."/>
            <person name="Berlin A."/>
            <person name="Chapman S.B."/>
            <person name="Chen Z."/>
            <person name="Freedman E."/>
            <person name="Gellesch M."/>
            <person name="Goldberg J."/>
            <person name="Griggs A."/>
            <person name="Gujja S."/>
            <person name="Heilman E."/>
            <person name="Heiman D."/>
            <person name="Howarth C."/>
            <person name="Mehta T."/>
            <person name="Neiman D."/>
            <person name="Pearson M."/>
            <person name="Roberts A."/>
            <person name="Saif S."/>
            <person name="Shea T."/>
            <person name="Shenoy N."/>
            <person name="Sisk P."/>
            <person name="Stolte C."/>
            <person name="Sykes S."/>
            <person name="White J."/>
            <person name="Yandava C."/>
            <person name="Burger G."/>
            <person name="Gray M.W."/>
            <person name="Holland P.W.H."/>
            <person name="King N."/>
            <person name="Lang F.B.F."/>
            <person name="Roger A.J."/>
            <person name="Ruiz-Trillo I."/>
            <person name="Haas B."/>
            <person name="Nusbaum C."/>
            <person name="Birren B."/>
        </authorList>
    </citation>
    <scope>NUCLEOTIDE SEQUENCE [LARGE SCALE GENOMIC DNA]</scope>
    <source>
        <strain evidence="7 8">JP610</strain>
    </source>
</reference>
<dbReference type="SUPFAM" id="SSF50249">
    <property type="entry name" value="Nucleic acid-binding proteins"/>
    <property type="match status" value="1"/>
</dbReference>
<dbReference type="AlphaFoldDB" id="A0A0L0FID6"/>
<keyword evidence="3" id="KW-0687">Ribonucleoprotein</keyword>
<dbReference type="GO" id="GO:0003723">
    <property type="term" value="F:RNA binding"/>
    <property type="evidence" value="ECO:0007669"/>
    <property type="project" value="TreeGrafter"/>
</dbReference>
<evidence type="ECO:0000256" key="2">
    <source>
        <dbReference type="ARBA" id="ARBA00022980"/>
    </source>
</evidence>
<dbReference type="InterPro" id="IPR022671">
    <property type="entry name" value="Ribosomal_uL2_CS"/>
</dbReference>
<dbReference type="InterPro" id="IPR022669">
    <property type="entry name" value="Ribosomal_uL2_C"/>
</dbReference>
<feature type="domain" description="Large ribosomal subunit protein uL2 C-terminal" evidence="5">
    <location>
        <begin position="208"/>
        <end position="335"/>
    </location>
</feature>
<dbReference type="GO" id="GO:0005762">
    <property type="term" value="C:mitochondrial large ribosomal subunit"/>
    <property type="evidence" value="ECO:0007669"/>
    <property type="project" value="TreeGrafter"/>
</dbReference>
<evidence type="ECO:0000256" key="4">
    <source>
        <dbReference type="SAM" id="MobiDB-lite"/>
    </source>
</evidence>
<dbReference type="Gene3D" id="2.40.50.140">
    <property type="entry name" value="Nucleic acid-binding proteins"/>
    <property type="match status" value="1"/>
</dbReference>
<dbReference type="SMART" id="SM01382">
    <property type="entry name" value="Ribosomal_L2_C"/>
    <property type="match status" value="1"/>
</dbReference>
<dbReference type="PANTHER" id="PTHR13691:SF5">
    <property type="entry name" value="LARGE RIBOSOMAL SUBUNIT PROTEIN UL2M"/>
    <property type="match status" value="1"/>
</dbReference>
<feature type="region of interest" description="Disordered" evidence="4">
    <location>
        <begin position="308"/>
        <end position="333"/>
    </location>
</feature>
<evidence type="ECO:0000259" key="6">
    <source>
        <dbReference type="SMART" id="SM01383"/>
    </source>
</evidence>
<feature type="domain" description="Large ribosomal subunit protein uL2 RNA-binding" evidence="6">
    <location>
        <begin position="27"/>
        <end position="200"/>
    </location>
</feature>
<dbReference type="Gene3D" id="2.30.30.30">
    <property type="match status" value="1"/>
</dbReference>
<dbReference type="SUPFAM" id="SSF50104">
    <property type="entry name" value="Translation proteins SH3-like domain"/>
    <property type="match status" value="1"/>
</dbReference>
<evidence type="ECO:0000259" key="5">
    <source>
        <dbReference type="SMART" id="SM01382"/>
    </source>
</evidence>